<organism evidence="10 11">
    <name type="scientific">Desulfoscipio geothermicus DSM 3669</name>
    <dbReference type="NCBI Taxonomy" id="1121426"/>
    <lineage>
        <taxon>Bacteria</taxon>
        <taxon>Bacillati</taxon>
        <taxon>Bacillota</taxon>
        <taxon>Clostridia</taxon>
        <taxon>Eubacteriales</taxon>
        <taxon>Desulfallaceae</taxon>
        <taxon>Desulfoscipio</taxon>
    </lineage>
</organism>
<accession>A0A1I6CNV1</accession>
<evidence type="ECO:0000313" key="10">
    <source>
        <dbReference type="EMBL" id="SFQ94837.1"/>
    </source>
</evidence>
<dbReference type="Gene3D" id="3.30.450.280">
    <property type="entry name" value="GAF domain"/>
    <property type="match status" value="1"/>
</dbReference>
<dbReference type="SUPFAM" id="SSF55874">
    <property type="entry name" value="ATPase domain of HSP90 chaperone/DNA topoisomerase II/histidine kinase"/>
    <property type="match status" value="1"/>
</dbReference>
<gene>
    <name evidence="10" type="ORF">SAMN05660706_10165</name>
</gene>
<dbReference type="InterPro" id="IPR036890">
    <property type="entry name" value="HATPase_C_sf"/>
</dbReference>
<dbReference type="AlphaFoldDB" id="A0A1I6CNV1"/>
<dbReference type="InterPro" id="IPR005467">
    <property type="entry name" value="His_kinase_dom"/>
</dbReference>
<dbReference type="InterPro" id="IPR038424">
    <property type="entry name" value="H_kinase_PdtaS_GAF_sf"/>
</dbReference>
<feature type="domain" description="Histidine kinase" evidence="9">
    <location>
        <begin position="287"/>
        <end position="478"/>
    </location>
</feature>
<dbReference type="InterPro" id="IPR022066">
    <property type="entry name" value="PdtaS_GAF"/>
</dbReference>
<keyword evidence="8" id="KW-0902">Two-component regulatory system</keyword>
<dbReference type="GO" id="GO:0004673">
    <property type="term" value="F:protein histidine kinase activity"/>
    <property type="evidence" value="ECO:0007669"/>
    <property type="project" value="UniProtKB-EC"/>
</dbReference>
<proteinExistence type="predicted"/>
<dbReference type="InterPro" id="IPR011495">
    <property type="entry name" value="Sig_transdc_His_kin_sub2_dim/P"/>
</dbReference>
<evidence type="ECO:0000256" key="7">
    <source>
        <dbReference type="ARBA" id="ARBA00022840"/>
    </source>
</evidence>
<reference evidence="11" key="1">
    <citation type="submission" date="2016-10" db="EMBL/GenBank/DDBJ databases">
        <authorList>
            <person name="Varghese N."/>
            <person name="Submissions S."/>
        </authorList>
    </citation>
    <scope>NUCLEOTIDE SEQUENCE [LARGE SCALE GENOMIC DNA]</scope>
    <source>
        <strain evidence="11">DSM 3669</strain>
    </source>
</reference>
<keyword evidence="5" id="KW-0547">Nucleotide-binding</keyword>
<dbReference type="EC" id="2.7.13.3" evidence="2"/>
<dbReference type="InterPro" id="IPR035965">
    <property type="entry name" value="PAS-like_dom_sf"/>
</dbReference>
<evidence type="ECO:0000256" key="3">
    <source>
        <dbReference type="ARBA" id="ARBA00022553"/>
    </source>
</evidence>
<evidence type="ECO:0000256" key="2">
    <source>
        <dbReference type="ARBA" id="ARBA00012438"/>
    </source>
</evidence>
<evidence type="ECO:0000259" key="9">
    <source>
        <dbReference type="PROSITE" id="PS50109"/>
    </source>
</evidence>
<dbReference type="SUPFAM" id="SSF55785">
    <property type="entry name" value="PYP-like sensor domain (PAS domain)"/>
    <property type="match status" value="1"/>
</dbReference>
<evidence type="ECO:0000313" key="11">
    <source>
        <dbReference type="Proteomes" id="UP000199584"/>
    </source>
</evidence>
<dbReference type="GO" id="GO:0000160">
    <property type="term" value="P:phosphorelay signal transduction system"/>
    <property type="evidence" value="ECO:0007669"/>
    <property type="project" value="UniProtKB-KW"/>
</dbReference>
<protein>
    <recommendedName>
        <fullName evidence="2">histidine kinase</fullName>
        <ecNumber evidence="2">2.7.13.3</ecNumber>
    </recommendedName>
</protein>
<evidence type="ECO:0000256" key="1">
    <source>
        <dbReference type="ARBA" id="ARBA00000085"/>
    </source>
</evidence>
<keyword evidence="3" id="KW-0597">Phosphoprotein</keyword>
<dbReference type="Gene3D" id="3.30.565.10">
    <property type="entry name" value="Histidine kinase-like ATPase, C-terminal domain"/>
    <property type="match status" value="1"/>
</dbReference>
<keyword evidence="4" id="KW-0808">Transferase</keyword>
<evidence type="ECO:0000256" key="8">
    <source>
        <dbReference type="ARBA" id="ARBA00023012"/>
    </source>
</evidence>
<evidence type="ECO:0000256" key="5">
    <source>
        <dbReference type="ARBA" id="ARBA00022741"/>
    </source>
</evidence>
<dbReference type="PANTHER" id="PTHR41523:SF8">
    <property type="entry name" value="ETHYLENE RESPONSE SENSOR PROTEIN"/>
    <property type="match status" value="1"/>
</dbReference>
<dbReference type="PANTHER" id="PTHR41523">
    <property type="entry name" value="TWO-COMPONENT SYSTEM SENSOR PROTEIN"/>
    <property type="match status" value="1"/>
</dbReference>
<name>A0A1I6CNV1_9FIRM</name>
<dbReference type="InterPro" id="IPR003594">
    <property type="entry name" value="HATPase_dom"/>
</dbReference>
<comment type="catalytic activity">
    <reaction evidence="1">
        <text>ATP + protein L-histidine = ADP + protein N-phospho-L-histidine.</text>
        <dbReference type="EC" id="2.7.13.3"/>
    </reaction>
</comment>
<dbReference type="Proteomes" id="UP000199584">
    <property type="component" value="Unassembled WGS sequence"/>
</dbReference>
<keyword evidence="7" id="KW-0067">ATP-binding</keyword>
<dbReference type="Gene3D" id="3.30.450.20">
    <property type="entry name" value="PAS domain"/>
    <property type="match status" value="1"/>
</dbReference>
<dbReference type="GO" id="GO:0005524">
    <property type="term" value="F:ATP binding"/>
    <property type="evidence" value="ECO:0007669"/>
    <property type="project" value="UniProtKB-KW"/>
</dbReference>
<dbReference type="Pfam" id="PF02518">
    <property type="entry name" value="HATPase_c"/>
    <property type="match status" value="1"/>
</dbReference>
<dbReference type="STRING" id="39060.SAMN05660706_10165"/>
<dbReference type="Pfam" id="PF12282">
    <property type="entry name" value="GAF_PdtaS"/>
    <property type="match status" value="1"/>
</dbReference>
<dbReference type="Pfam" id="PF07568">
    <property type="entry name" value="HisKA_2"/>
    <property type="match status" value="1"/>
</dbReference>
<keyword evidence="6 10" id="KW-0418">Kinase</keyword>
<dbReference type="EMBL" id="FOYM01000001">
    <property type="protein sequence ID" value="SFQ94837.1"/>
    <property type="molecule type" value="Genomic_DNA"/>
</dbReference>
<evidence type="ECO:0000256" key="4">
    <source>
        <dbReference type="ARBA" id="ARBA00022679"/>
    </source>
</evidence>
<dbReference type="PROSITE" id="PS50109">
    <property type="entry name" value="HIS_KIN"/>
    <property type="match status" value="1"/>
</dbReference>
<dbReference type="RefSeq" id="WP_245779578.1">
    <property type="nucleotide sequence ID" value="NZ_FOYM01000001.1"/>
</dbReference>
<evidence type="ECO:0000256" key="6">
    <source>
        <dbReference type="ARBA" id="ARBA00022777"/>
    </source>
</evidence>
<keyword evidence="11" id="KW-1185">Reference proteome</keyword>
<sequence length="478" mass="53633">MSVDVMDSAQVLRDLCRERSSISDEDIAILENLRYNLQYFADLAGADIFIDVLTKDSRAAIVVAEAKPGTAPSLYQGSVVGEYAFSCNEPAVFQTFKTGEPTPGVQGLSQEGVPIIQTVTPIKNAKNRLIAVLIMERDNSYQVYQQKTVEFLSQTTQKLTDTLLNLANVEEVLPTLIHDALFIADAGGRISYANRVAHDLLREYSKDVNFVGITVRQLTERVPGLSQLFDNDSDADEVRVKNRVLLVRTLPILAEGELRGKVYLLRDITELRKKDRQLMAKSAVIKEIHHRVKNNLQTIASLMRLQMRRVRSEETRVAFQESINRIRCIALVHEMFSRESPEVVGLRECIRRIGQILMENMLLPGQEIAVEVSGEEIFIHSDQATPTAIIVNEIMQNSIKYAFPENSAGKISVFIENHMSNVKIVIRDNGRGFPPDFDQETSANLGLQITRALVTETLEGNILMYNDDGAVVEIEFPK</sequence>